<dbReference type="Proteomes" id="UP000320216">
    <property type="component" value="Chromosome"/>
</dbReference>
<sequence length="352" mass="37978">MTGGTLSGGVVIALAATLWLAYLVPTWLRRRDYMNAERNAVRLQQTLRILAETAEAPEEVRVEPTARDVARQQRLLKKVQAKAAASARAHAASEARAIARAEAAHDDQLPPLGATDVAEAEVAVQRADVRSAPSRAERERTFMRAVRRTRLATTGAVAASVIGIVFGVHSLLISGSWWLLAASAVLFVCAVAVLRRLAQQIAAHRAARHGRMPVVRQNPDLYDHAEHADPAPVAEPAADEADGWEPQPLPKPMYQSPGSRAAAAMASLDAAVALRRAAARAELEERAARLAAAQVPTLPVREQPQEPEREVAEQPAQAPRPASRYSSMGMLGDVESEHIDLDEALRRRRAAG</sequence>
<keyword evidence="4" id="KW-1185">Reference proteome</keyword>
<feature type="region of interest" description="Disordered" evidence="1">
    <location>
        <begin position="295"/>
        <end position="352"/>
    </location>
</feature>
<evidence type="ECO:0000256" key="1">
    <source>
        <dbReference type="SAM" id="MobiDB-lite"/>
    </source>
</evidence>
<evidence type="ECO:0000313" key="3">
    <source>
        <dbReference type="EMBL" id="QDZ14700.1"/>
    </source>
</evidence>
<organism evidence="3 4">
    <name type="scientific">Humibacter ginsenosidimutans</name>
    <dbReference type="NCBI Taxonomy" id="2599293"/>
    <lineage>
        <taxon>Bacteria</taxon>
        <taxon>Bacillati</taxon>
        <taxon>Actinomycetota</taxon>
        <taxon>Actinomycetes</taxon>
        <taxon>Micrococcales</taxon>
        <taxon>Microbacteriaceae</taxon>
        <taxon>Humibacter</taxon>
    </lineage>
</organism>
<keyword evidence="2" id="KW-1133">Transmembrane helix</keyword>
<dbReference type="RefSeq" id="WP_146319839.1">
    <property type="nucleotide sequence ID" value="NZ_CP042305.1"/>
</dbReference>
<keyword evidence="2" id="KW-0812">Transmembrane</keyword>
<feature type="transmembrane region" description="Helical" evidence="2">
    <location>
        <begin position="6"/>
        <end position="28"/>
    </location>
</feature>
<dbReference type="OrthoDB" id="5126350at2"/>
<gene>
    <name evidence="3" type="ORF">FPZ11_07970</name>
</gene>
<proteinExistence type="predicted"/>
<protein>
    <recommendedName>
        <fullName evidence="5">Large exoprotein</fullName>
    </recommendedName>
</protein>
<evidence type="ECO:0000256" key="2">
    <source>
        <dbReference type="SAM" id="Phobius"/>
    </source>
</evidence>
<dbReference type="KEGG" id="huw:FPZ11_07970"/>
<feature type="transmembrane region" description="Helical" evidence="2">
    <location>
        <begin position="151"/>
        <end position="171"/>
    </location>
</feature>
<dbReference type="EMBL" id="CP042305">
    <property type="protein sequence ID" value="QDZ14700.1"/>
    <property type="molecule type" value="Genomic_DNA"/>
</dbReference>
<feature type="compositionally biased region" description="Basic and acidic residues" evidence="1">
    <location>
        <begin position="335"/>
        <end position="345"/>
    </location>
</feature>
<reference evidence="3 4" key="1">
    <citation type="submission" date="2019-07" db="EMBL/GenBank/DDBJ databases">
        <title>Full genome sequence of Humibacter sp. WJ7-1.</title>
        <authorList>
            <person name="Im W.-T."/>
        </authorList>
    </citation>
    <scope>NUCLEOTIDE SEQUENCE [LARGE SCALE GENOMIC DNA]</scope>
    <source>
        <strain evidence="3 4">WJ7-1</strain>
    </source>
</reference>
<feature type="transmembrane region" description="Helical" evidence="2">
    <location>
        <begin position="177"/>
        <end position="198"/>
    </location>
</feature>
<evidence type="ECO:0000313" key="4">
    <source>
        <dbReference type="Proteomes" id="UP000320216"/>
    </source>
</evidence>
<accession>A0A5B8M5B7</accession>
<dbReference type="AlphaFoldDB" id="A0A5B8M5B7"/>
<evidence type="ECO:0008006" key="5">
    <source>
        <dbReference type="Google" id="ProtNLM"/>
    </source>
</evidence>
<feature type="compositionally biased region" description="Basic and acidic residues" evidence="1">
    <location>
        <begin position="303"/>
        <end position="312"/>
    </location>
</feature>
<name>A0A5B8M5B7_9MICO</name>
<keyword evidence="2" id="KW-0472">Membrane</keyword>
<feature type="region of interest" description="Disordered" evidence="1">
    <location>
        <begin position="234"/>
        <end position="258"/>
    </location>
</feature>